<dbReference type="Pfam" id="PF04854">
    <property type="entry name" value="DUF624"/>
    <property type="match status" value="1"/>
</dbReference>
<feature type="transmembrane region" description="Helical" evidence="1">
    <location>
        <begin position="75"/>
        <end position="97"/>
    </location>
</feature>
<organism evidence="2 3">
    <name type="scientific">Fredinandcohnia salidurans</name>
    <dbReference type="NCBI Taxonomy" id="2595041"/>
    <lineage>
        <taxon>Bacteria</taxon>
        <taxon>Bacillati</taxon>
        <taxon>Bacillota</taxon>
        <taxon>Bacilli</taxon>
        <taxon>Bacillales</taxon>
        <taxon>Bacillaceae</taxon>
        <taxon>Fredinandcohnia</taxon>
    </lineage>
</organism>
<reference evidence="3" key="1">
    <citation type="journal article" date="2019" name="Int. J. Syst. Evol. Microbiol.">
        <title>The Global Catalogue of Microorganisms (GCM) 10K type strain sequencing project: providing services to taxonomists for standard genome sequencing and annotation.</title>
        <authorList>
            <consortium name="The Broad Institute Genomics Platform"/>
            <consortium name="The Broad Institute Genome Sequencing Center for Infectious Disease"/>
            <person name="Wu L."/>
            <person name="Ma J."/>
        </authorList>
    </citation>
    <scope>NUCLEOTIDE SEQUENCE [LARGE SCALE GENOMIC DNA]</scope>
    <source>
        <strain evidence="3">CCUG 15531</strain>
    </source>
</reference>
<comment type="caution">
    <text evidence="2">The sequence shown here is derived from an EMBL/GenBank/DDBJ whole genome shotgun (WGS) entry which is preliminary data.</text>
</comment>
<name>A0ABW4MR92_9BACI</name>
<dbReference type="Proteomes" id="UP001597227">
    <property type="component" value="Unassembled WGS sequence"/>
</dbReference>
<protein>
    <submittedName>
        <fullName evidence="2">DUF624 domain-containing protein</fullName>
    </submittedName>
</protein>
<gene>
    <name evidence="2" type="ORF">ACFSFW_15360</name>
</gene>
<dbReference type="RefSeq" id="WP_388039529.1">
    <property type="nucleotide sequence ID" value="NZ_JBHUEK010000025.1"/>
</dbReference>
<evidence type="ECO:0000256" key="1">
    <source>
        <dbReference type="SAM" id="Phobius"/>
    </source>
</evidence>
<keyword evidence="3" id="KW-1185">Reference proteome</keyword>
<proteinExistence type="predicted"/>
<evidence type="ECO:0000313" key="3">
    <source>
        <dbReference type="Proteomes" id="UP001597227"/>
    </source>
</evidence>
<evidence type="ECO:0000313" key="2">
    <source>
        <dbReference type="EMBL" id="MFD1780043.1"/>
    </source>
</evidence>
<feature type="transmembrane region" description="Helical" evidence="1">
    <location>
        <begin position="149"/>
        <end position="167"/>
    </location>
</feature>
<accession>A0ABW4MR92</accession>
<keyword evidence="1" id="KW-0812">Transmembrane</keyword>
<feature type="transmembrane region" description="Helical" evidence="1">
    <location>
        <begin position="173"/>
        <end position="190"/>
    </location>
</feature>
<feature type="transmembrane region" description="Helical" evidence="1">
    <location>
        <begin position="103"/>
        <end position="128"/>
    </location>
</feature>
<dbReference type="InterPro" id="IPR006938">
    <property type="entry name" value="DUF624"/>
</dbReference>
<feature type="transmembrane region" description="Helical" evidence="1">
    <location>
        <begin position="20"/>
        <end position="46"/>
    </location>
</feature>
<keyword evidence="1" id="KW-0472">Membrane</keyword>
<keyword evidence="1" id="KW-1133">Transmembrane helix</keyword>
<dbReference type="EMBL" id="JBHUEK010000025">
    <property type="protein sequence ID" value="MFD1780043.1"/>
    <property type="molecule type" value="Genomic_DNA"/>
</dbReference>
<sequence length="198" mass="23042">MVSSNNKLFEVLEYIVDLVLLNFLFIICSLPLVTAYPAFVALVGAIKSTSEDEPIPAWKIFLKLFIQYLKKGMKVWFVLLLVSIVIIGDIFASFYLPNELQNFLLPFNIIMILLFFGVFSYLTKLFILGEHRLKPLIFQSFVLFFRKPFKPLLIIIINTLIVILSIYLRFVPFLISFSLLAFTYYFVMMARDYDAENS</sequence>